<dbReference type="Pfam" id="PF02321">
    <property type="entry name" value="OEP"/>
    <property type="match status" value="1"/>
</dbReference>
<evidence type="ECO:0000256" key="6">
    <source>
        <dbReference type="ARBA" id="ARBA00023136"/>
    </source>
</evidence>
<evidence type="ECO:0000256" key="4">
    <source>
        <dbReference type="ARBA" id="ARBA00022452"/>
    </source>
</evidence>
<keyword evidence="11" id="KW-1185">Reference proteome</keyword>
<proteinExistence type="inferred from homology"/>
<comment type="caution">
    <text evidence="10">The sequence shown here is derived from an EMBL/GenBank/DDBJ whole genome shotgun (WGS) entry which is preliminary data.</text>
</comment>
<evidence type="ECO:0000313" key="11">
    <source>
        <dbReference type="Proteomes" id="UP001595805"/>
    </source>
</evidence>
<evidence type="ECO:0000256" key="9">
    <source>
        <dbReference type="SAM" id="Phobius"/>
    </source>
</evidence>
<sequence length="497" mass="56408">MNNRIFTKFEFQGKNLGIQIFNLKFLTVVILLPLILTSGMTKAQTLDDYLIQAAENNPGLRASYARYEAAMERINQPGLPDPELQAGFFFRPMERFMGNQQADLRLMQMFPWFGTISTQKEEANYMAQAQYQLFLEDKNQLMYQVKSTWYEMIRLNEEVRISKENLEFLNKYERLALIKYQSASGGASSGSIPQMSGSERSMTSSSSAEASGMSGMGKNQSLAANSTSLSNSGSMNSGGMSNSGSSMSDILQIRISIRELENTIEQQVADLEPLHIRFNQLLNREIGTEISLPPGFEPLELDAEKMIVLDSIQANNPMLAMYDSEYAAYEQQAKMAKLDGRPMLGAGVNYMPFTSREENGMVMGGRDMVMPMVSLSLPIYRKKINSRIKEVELLQEATILEKEQTRNLLAVEWANAYRDWENAERKIRLYSEQRDLTNQKLNLLITSYSGDGEDFEELLRAQQQLLNYQLQEINAINWQYQSLAKLEMLSSSSIPLN</sequence>
<dbReference type="PANTHER" id="PTHR30026">
    <property type="entry name" value="OUTER MEMBRANE PROTEIN TOLC"/>
    <property type="match status" value="1"/>
</dbReference>
<dbReference type="Gene3D" id="1.20.1600.10">
    <property type="entry name" value="Outer membrane efflux proteins (OEP)"/>
    <property type="match status" value="2"/>
</dbReference>
<evidence type="ECO:0000256" key="5">
    <source>
        <dbReference type="ARBA" id="ARBA00022692"/>
    </source>
</evidence>
<dbReference type="EMBL" id="JBHRZS010000007">
    <property type="protein sequence ID" value="MFC3881303.1"/>
    <property type="molecule type" value="Genomic_DNA"/>
</dbReference>
<evidence type="ECO:0000256" key="8">
    <source>
        <dbReference type="SAM" id="MobiDB-lite"/>
    </source>
</evidence>
<comment type="subcellular location">
    <subcellularLocation>
        <location evidence="1">Cell outer membrane</location>
    </subcellularLocation>
</comment>
<dbReference type="PANTHER" id="PTHR30026:SF20">
    <property type="entry name" value="OUTER MEMBRANE PROTEIN TOLC"/>
    <property type="match status" value="1"/>
</dbReference>
<dbReference type="InterPro" id="IPR003423">
    <property type="entry name" value="OMP_efflux"/>
</dbReference>
<organism evidence="10 11">
    <name type="scientific">Algoriphagus namhaensis</name>
    <dbReference type="NCBI Taxonomy" id="915353"/>
    <lineage>
        <taxon>Bacteria</taxon>
        <taxon>Pseudomonadati</taxon>
        <taxon>Bacteroidota</taxon>
        <taxon>Cytophagia</taxon>
        <taxon>Cytophagales</taxon>
        <taxon>Cyclobacteriaceae</taxon>
        <taxon>Algoriphagus</taxon>
    </lineage>
</organism>
<evidence type="ECO:0000256" key="1">
    <source>
        <dbReference type="ARBA" id="ARBA00004442"/>
    </source>
</evidence>
<evidence type="ECO:0000256" key="3">
    <source>
        <dbReference type="ARBA" id="ARBA00022448"/>
    </source>
</evidence>
<protein>
    <submittedName>
        <fullName evidence="10">TolC family protein</fullName>
    </submittedName>
</protein>
<evidence type="ECO:0000313" key="10">
    <source>
        <dbReference type="EMBL" id="MFC3881303.1"/>
    </source>
</evidence>
<keyword evidence="4" id="KW-1134">Transmembrane beta strand</keyword>
<keyword evidence="7" id="KW-0998">Cell outer membrane</keyword>
<dbReference type="InterPro" id="IPR051906">
    <property type="entry name" value="TolC-like"/>
</dbReference>
<dbReference type="Proteomes" id="UP001595805">
    <property type="component" value="Unassembled WGS sequence"/>
</dbReference>
<feature type="transmembrane region" description="Helical" evidence="9">
    <location>
        <begin position="21"/>
        <end position="40"/>
    </location>
</feature>
<reference evidence="11" key="1">
    <citation type="journal article" date="2019" name="Int. J. Syst. Evol. Microbiol.">
        <title>The Global Catalogue of Microorganisms (GCM) 10K type strain sequencing project: providing services to taxonomists for standard genome sequencing and annotation.</title>
        <authorList>
            <consortium name="The Broad Institute Genomics Platform"/>
            <consortium name="The Broad Institute Genome Sequencing Center for Infectious Disease"/>
            <person name="Wu L."/>
            <person name="Ma J."/>
        </authorList>
    </citation>
    <scope>NUCLEOTIDE SEQUENCE [LARGE SCALE GENOMIC DNA]</scope>
    <source>
        <strain evidence="11">CCUG 60523</strain>
    </source>
</reference>
<accession>A0ABV8ATM2</accession>
<dbReference type="RefSeq" id="WP_377906643.1">
    <property type="nucleotide sequence ID" value="NZ_JBHRZS010000007.1"/>
</dbReference>
<dbReference type="SUPFAM" id="SSF56954">
    <property type="entry name" value="Outer membrane efflux proteins (OEP)"/>
    <property type="match status" value="2"/>
</dbReference>
<feature type="region of interest" description="Disordered" evidence="8">
    <location>
        <begin position="184"/>
        <end position="245"/>
    </location>
</feature>
<evidence type="ECO:0000256" key="7">
    <source>
        <dbReference type="ARBA" id="ARBA00023237"/>
    </source>
</evidence>
<keyword evidence="3" id="KW-0813">Transport</keyword>
<gene>
    <name evidence="10" type="ORF">ACFOSV_14010</name>
</gene>
<keyword evidence="9" id="KW-1133">Transmembrane helix</keyword>
<keyword evidence="6 9" id="KW-0472">Membrane</keyword>
<name>A0ABV8ATM2_9BACT</name>
<comment type="similarity">
    <text evidence="2">Belongs to the outer membrane factor (OMF) (TC 1.B.17) family.</text>
</comment>
<keyword evidence="5 9" id="KW-0812">Transmembrane</keyword>
<evidence type="ECO:0000256" key="2">
    <source>
        <dbReference type="ARBA" id="ARBA00007613"/>
    </source>
</evidence>